<dbReference type="PANTHER" id="PTHR43643">
    <property type="entry name" value="HISTIDINOL-PHOSPHATE AMINOTRANSFERASE 2"/>
    <property type="match status" value="1"/>
</dbReference>
<evidence type="ECO:0000313" key="7">
    <source>
        <dbReference type="EMBL" id="MBD5778733.1"/>
    </source>
</evidence>
<evidence type="ECO:0000256" key="5">
    <source>
        <dbReference type="RuleBase" id="RU000481"/>
    </source>
</evidence>
<feature type="domain" description="Aminotransferase class I/classII large" evidence="6">
    <location>
        <begin position="57"/>
        <end position="373"/>
    </location>
</feature>
<dbReference type="EMBL" id="JACYFG010000006">
    <property type="protein sequence ID" value="MBD5778733.1"/>
    <property type="molecule type" value="Genomic_DNA"/>
</dbReference>
<comment type="similarity">
    <text evidence="5">Belongs to the class-I pyridoxal-phosphate-dependent aminotransferase family.</text>
</comment>
<name>A0A927F5F9_9BACT</name>
<keyword evidence="8" id="KW-1185">Reference proteome</keyword>
<evidence type="ECO:0000256" key="2">
    <source>
        <dbReference type="ARBA" id="ARBA00022576"/>
    </source>
</evidence>
<dbReference type="CDD" id="cd00609">
    <property type="entry name" value="AAT_like"/>
    <property type="match status" value="1"/>
</dbReference>
<dbReference type="EC" id="2.6.1.-" evidence="5"/>
<comment type="similarity">
    <text evidence="1">Belongs to the class-II pyridoxal-phosphate-dependent aminotransferase family. Histidinol-phosphate aminotransferase subfamily.</text>
</comment>
<protein>
    <recommendedName>
        <fullName evidence="5">Aminotransferase</fullName>
        <ecNumber evidence="5">2.6.1.-</ecNumber>
    </recommendedName>
</protein>
<evidence type="ECO:0000259" key="6">
    <source>
        <dbReference type="Pfam" id="PF00155"/>
    </source>
</evidence>
<dbReference type="Gene3D" id="3.40.640.10">
    <property type="entry name" value="Type I PLP-dependent aspartate aminotransferase-like (Major domain)"/>
    <property type="match status" value="1"/>
</dbReference>
<dbReference type="InterPro" id="IPR050106">
    <property type="entry name" value="HistidinolP_aminotransfase"/>
</dbReference>
<dbReference type="Proteomes" id="UP000622317">
    <property type="component" value="Unassembled WGS sequence"/>
</dbReference>
<dbReference type="RefSeq" id="WP_191615863.1">
    <property type="nucleotide sequence ID" value="NZ_JACYFG010000006.1"/>
</dbReference>
<comment type="cofactor">
    <cofactor evidence="5">
        <name>pyridoxal 5'-phosphate</name>
        <dbReference type="ChEBI" id="CHEBI:597326"/>
    </cofactor>
</comment>
<evidence type="ECO:0000256" key="1">
    <source>
        <dbReference type="ARBA" id="ARBA00007970"/>
    </source>
</evidence>
<dbReference type="SUPFAM" id="SSF53383">
    <property type="entry name" value="PLP-dependent transferases"/>
    <property type="match status" value="1"/>
</dbReference>
<dbReference type="InterPro" id="IPR015421">
    <property type="entry name" value="PyrdxlP-dep_Trfase_major"/>
</dbReference>
<proteinExistence type="inferred from homology"/>
<dbReference type="InterPro" id="IPR004839">
    <property type="entry name" value="Aminotransferase_I/II_large"/>
</dbReference>
<gene>
    <name evidence="7" type="ORF">IEN85_04470</name>
</gene>
<evidence type="ECO:0000256" key="3">
    <source>
        <dbReference type="ARBA" id="ARBA00022679"/>
    </source>
</evidence>
<evidence type="ECO:0000256" key="4">
    <source>
        <dbReference type="ARBA" id="ARBA00022898"/>
    </source>
</evidence>
<comment type="caution">
    <text evidence="7">The sequence shown here is derived from an EMBL/GenBank/DDBJ whole genome shotgun (WGS) entry which is preliminary data.</text>
</comment>
<accession>A0A927F5F9</accession>
<dbReference type="InterPro" id="IPR004838">
    <property type="entry name" value="NHTrfase_class1_PyrdxlP-BS"/>
</dbReference>
<dbReference type="PROSITE" id="PS51318">
    <property type="entry name" value="TAT"/>
    <property type="match status" value="1"/>
</dbReference>
<dbReference type="Pfam" id="PF00155">
    <property type="entry name" value="Aminotran_1_2"/>
    <property type="match status" value="1"/>
</dbReference>
<evidence type="ECO:0000313" key="8">
    <source>
        <dbReference type="Proteomes" id="UP000622317"/>
    </source>
</evidence>
<dbReference type="Gene3D" id="3.90.1150.10">
    <property type="entry name" value="Aspartate Aminotransferase, domain 1"/>
    <property type="match status" value="1"/>
</dbReference>
<sequence>MVGKNAGNRKGGAISRRDWIRNAGVMSLGMALGGRLLGQAAPGAQSRIARYPELKHINLAGNENPFGPSQKVSMAIMREVGNSCRYPFREEEILKDRIAEREGVPSDHVILGNGCDEILALAAAAYAAPGKTVVSASPTYLQLGEHAEKKGAHVEWVSHAKSMQHDLQAMLSAVEERKAVLSYICNPDTPSGTICSAEDIKNYCIKASDTGAVFLDEVYLDLLPDFAAQTQVELVRQGYPVIIGRSFSKMHGLAGHRIGYAIARPEIVEKMGRYKMSSPSYLGVIAAIASVDDDAFHARSRELIAKGRQEFCSLLDELGLAYTPSVGNFVFHYTGIEIREFQKRMKDRGFLVGRPFPPYDDWCRISIGTPKEMADYEKAMREVFAS</sequence>
<keyword evidence="3 5" id="KW-0808">Transferase</keyword>
<keyword evidence="2 5" id="KW-0032">Aminotransferase</keyword>
<dbReference type="PANTHER" id="PTHR43643:SF3">
    <property type="entry name" value="HISTIDINOL-PHOSPHATE AMINOTRANSFERASE"/>
    <property type="match status" value="1"/>
</dbReference>
<dbReference type="GO" id="GO:0008483">
    <property type="term" value="F:transaminase activity"/>
    <property type="evidence" value="ECO:0007669"/>
    <property type="project" value="UniProtKB-KW"/>
</dbReference>
<dbReference type="InterPro" id="IPR015424">
    <property type="entry name" value="PyrdxlP-dep_Trfase"/>
</dbReference>
<dbReference type="AlphaFoldDB" id="A0A927F5F9"/>
<dbReference type="InterPro" id="IPR006311">
    <property type="entry name" value="TAT_signal"/>
</dbReference>
<dbReference type="PROSITE" id="PS00105">
    <property type="entry name" value="AA_TRANSFER_CLASS_1"/>
    <property type="match status" value="1"/>
</dbReference>
<dbReference type="GO" id="GO:0030170">
    <property type="term" value="F:pyridoxal phosphate binding"/>
    <property type="evidence" value="ECO:0007669"/>
    <property type="project" value="InterPro"/>
</dbReference>
<reference evidence="7" key="1">
    <citation type="submission" date="2020-09" db="EMBL/GenBank/DDBJ databases">
        <title>Pelagicoccus enzymogenes sp. nov. with an EPS production, isolated from marine sediment.</title>
        <authorList>
            <person name="Feng X."/>
        </authorList>
    </citation>
    <scope>NUCLEOTIDE SEQUENCE</scope>
    <source>
        <strain evidence="7">NFK12</strain>
    </source>
</reference>
<keyword evidence="4" id="KW-0663">Pyridoxal phosphate</keyword>
<organism evidence="7 8">
    <name type="scientific">Pelagicoccus enzymogenes</name>
    <dbReference type="NCBI Taxonomy" id="2773457"/>
    <lineage>
        <taxon>Bacteria</taxon>
        <taxon>Pseudomonadati</taxon>
        <taxon>Verrucomicrobiota</taxon>
        <taxon>Opitutia</taxon>
        <taxon>Puniceicoccales</taxon>
        <taxon>Pelagicoccaceae</taxon>
        <taxon>Pelagicoccus</taxon>
    </lineage>
</organism>
<dbReference type="InterPro" id="IPR015422">
    <property type="entry name" value="PyrdxlP-dep_Trfase_small"/>
</dbReference>